<dbReference type="InterPro" id="IPR015797">
    <property type="entry name" value="NUDIX_hydrolase-like_dom_sf"/>
</dbReference>
<evidence type="ECO:0000313" key="8">
    <source>
        <dbReference type="Proteomes" id="UP001144372"/>
    </source>
</evidence>
<dbReference type="PANTHER" id="PTHR12992">
    <property type="entry name" value="NUDIX HYDROLASE"/>
    <property type="match status" value="1"/>
</dbReference>
<evidence type="ECO:0000256" key="2">
    <source>
        <dbReference type="ARBA" id="ARBA00001946"/>
    </source>
</evidence>
<dbReference type="RefSeq" id="WP_281795832.1">
    <property type="nucleotide sequence ID" value="NZ_BSDR01000001.1"/>
</dbReference>
<reference evidence="7" key="1">
    <citation type="submission" date="2022-12" db="EMBL/GenBank/DDBJ databases">
        <title>Reference genome sequencing for broad-spectrum identification of bacterial and archaeal isolates by mass spectrometry.</title>
        <authorList>
            <person name="Sekiguchi Y."/>
            <person name="Tourlousse D.M."/>
        </authorList>
    </citation>
    <scope>NUCLEOTIDE SEQUENCE</scope>
    <source>
        <strain evidence="7">ASRB1</strain>
    </source>
</reference>
<sequence>MAGMADLEGKDRVIPSVIENPSLLQSHILSVLQKNCNGKSLFQVEGCKGVASSSVMLLLGEQVVREGDPPEVCVILNKRSSMVPQPGDLCCPGGTVEKSLDPYLAKLLWLPGSPLFRWPYWEQFRSEQPQRARLMSLLLAAGLRESWEEMRLNPLFTRFMGPLPAQCLLLFHRIIHPMVGWVSWQKKFVPSWEVEKVVSIPLRSLFNRFQYARYRLYVPKSLEKEFHGGTKDFACFLYPHQGETEILWGVTYKIVTYFMDLLFGFKPPSMDRLPLVPGVLDENYMNGRQSASIFSARERNDGNGSGR</sequence>
<dbReference type="GO" id="GO:0046872">
    <property type="term" value="F:metal ion binding"/>
    <property type="evidence" value="ECO:0007669"/>
    <property type="project" value="UniProtKB-KW"/>
</dbReference>
<dbReference type="GO" id="GO:0010945">
    <property type="term" value="F:coenzyme A diphosphatase activity"/>
    <property type="evidence" value="ECO:0007669"/>
    <property type="project" value="InterPro"/>
</dbReference>
<protein>
    <recommendedName>
        <fullName evidence="9">Nudix hydrolase domain-containing protein</fullName>
    </recommendedName>
</protein>
<evidence type="ECO:0000256" key="1">
    <source>
        <dbReference type="ARBA" id="ARBA00001936"/>
    </source>
</evidence>
<evidence type="ECO:0000256" key="5">
    <source>
        <dbReference type="ARBA" id="ARBA00022842"/>
    </source>
</evidence>
<comment type="cofactor">
    <cofactor evidence="1">
        <name>Mn(2+)</name>
        <dbReference type="ChEBI" id="CHEBI:29035"/>
    </cofactor>
</comment>
<dbReference type="EMBL" id="BSDR01000001">
    <property type="protein sequence ID" value="GLI35792.1"/>
    <property type="molecule type" value="Genomic_DNA"/>
</dbReference>
<keyword evidence="8" id="KW-1185">Reference proteome</keyword>
<evidence type="ECO:0000313" key="7">
    <source>
        <dbReference type="EMBL" id="GLI35792.1"/>
    </source>
</evidence>
<keyword evidence="4" id="KW-0378">Hydrolase</keyword>
<name>A0A9W6FVW9_9BACT</name>
<dbReference type="SUPFAM" id="SSF55811">
    <property type="entry name" value="Nudix"/>
    <property type="match status" value="1"/>
</dbReference>
<keyword evidence="5" id="KW-0460">Magnesium</keyword>
<evidence type="ECO:0000256" key="4">
    <source>
        <dbReference type="ARBA" id="ARBA00022801"/>
    </source>
</evidence>
<comment type="cofactor">
    <cofactor evidence="2">
        <name>Mg(2+)</name>
        <dbReference type="ChEBI" id="CHEBI:18420"/>
    </cofactor>
</comment>
<dbReference type="Proteomes" id="UP001144372">
    <property type="component" value="Unassembled WGS sequence"/>
</dbReference>
<dbReference type="PANTHER" id="PTHR12992:SF11">
    <property type="entry name" value="MITOCHONDRIAL COENZYME A DIPHOSPHATASE NUDT8"/>
    <property type="match status" value="1"/>
</dbReference>
<keyword evidence="3" id="KW-0479">Metal-binding</keyword>
<evidence type="ECO:0000256" key="6">
    <source>
        <dbReference type="ARBA" id="ARBA00023211"/>
    </source>
</evidence>
<dbReference type="Gene3D" id="3.90.79.10">
    <property type="entry name" value="Nucleoside Triphosphate Pyrophosphohydrolase"/>
    <property type="match status" value="1"/>
</dbReference>
<evidence type="ECO:0000256" key="3">
    <source>
        <dbReference type="ARBA" id="ARBA00022723"/>
    </source>
</evidence>
<dbReference type="InterPro" id="IPR045121">
    <property type="entry name" value="CoAse"/>
</dbReference>
<keyword evidence="6" id="KW-0464">Manganese</keyword>
<proteinExistence type="predicted"/>
<organism evidence="7 8">
    <name type="scientific">Desulforhabdus amnigena</name>
    <dbReference type="NCBI Taxonomy" id="40218"/>
    <lineage>
        <taxon>Bacteria</taxon>
        <taxon>Pseudomonadati</taxon>
        <taxon>Thermodesulfobacteriota</taxon>
        <taxon>Syntrophobacteria</taxon>
        <taxon>Syntrophobacterales</taxon>
        <taxon>Syntrophobacteraceae</taxon>
        <taxon>Desulforhabdus</taxon>
    </lineage>
</organism>
<evidence type="ECO:0008006" key="9">
    <source>
        <dbReference type="Google" id="ProtNLM"/>
    </source>
</evidence>
<dbReference type="AlphaFoldDB" id="A0A9W6FVW9"/>
<accession>A0A9W6FVW9</accession>
<comment type="caution">
    <text evidence="7">The sequence shown here is derived from an EMBL/GenBank/DDBJ whole genome shotgun (WGS) entry which is preliminary data.</text>
</comment>
<gene>
    <name evidence="7" type="ORF">DAMNIGENAA_32250</name>
</gene>